<evidence type="ECO:0000313" key="9">
    <source>
        <dbReference type="Proteomes" id="UP000216991"/>
    </source>
</evidence>
<dbReference type="Gene3D" id="3.20.20.60">
    <property type="entry name" value="Phosphoenolpyruvate-binding domains"/>
    <property type="match status" value="1"/>
</dbReference>
<evidence type="ECO:0000256" key="6">
    <source>
        <dbReference type="PIRSR" id="PIRSR015582-2"/>
    </source>
</evidence>
<dbReference type="PIRSF" id="PIRSF015582">
    <property type="entry name" value="Cit_lyase_B"/>
    <property type="match status" value="1"/>
</dbReference>
<evidence type="ECO:0000256" key="1">
    <source>
        <dbReference type="ARBA" id="ARBA00001946"/>
    </source>
</evidence>
<dbReference type="OrthoDB" id="9800547at2"/>
<dbReference type="InterPro" id="IPR015813">
    <property type="entry name" value="Pyrv/PenolPyrv_kinase-like_dom"/>
</dbReference>
<dbReference type="InterPro" id="IPR005000">
    <property type="entry name" value="Aldolase/citrate-lyase_domain"/>
</dbReference>
<comment type="caution">
    <text evidence="8">The sequence shown here is derived from an EMBL/GenBank/DDBJ whole genome shotgun (WGS) entry which is preliminary data.</text>
</comment>
<dbReference type="Pfam" id="PF03328">
    <property type="entry name" value="HpcH_HpaI"/>
    <property type="match status" value="1"/>
</dbReference>
<dbReference type="InterPro" id="IPR011206">
    <property type="entry name" value="Citrate_lyase_beta/mcl1/mcl2"/>
</dbReference>
<proteinExistence type="inferred from homology"/>
<feature type="binding site" evidence="6">
    <location>
        <position position="146"/>
    </location>
    <ligand>
        <name>Mg(2+)</name>
        <dbReference type="ChEBI" id="CHEBI:18420"/>
    </ligand>
</feature>
<accession>A0A255Y7C3</accession>
<reference evidence="8 9" key="1">
    <citation type="submission" date="2017-07" db="EMBL/GenBank/DDBJ databases">
        <title>Sandarakinorhabdus cyanobacteriorum sp. nov., a novel bacterium isolated from cyanobacterial aggregates in a eutrophic lake.</title>
        <authorList>
            <person name="Cai H."/>
        </authorList>
    </citation>
    <scope>NUCLEOTIDE SEQUENCE [LARGE SCALE GENOMIC DNA]</scope>
    <source>
        <strain evidence="8 9">TH057</strain>
    </source>
</reference>
<protein>
    <submittedName>
        <fullName evidence="8">CoA ester lyase</fullName>
    </submittedName>
</protein>
<dbReference type="GO" id="GO:0016829">
    <property type="term" value="F:lyase activity"/>
    <property type="evidence" value="ECO:0007669"/>
    <property type="project" value="UniProtKB-KW"/>
</dbReference>
<gene>
    <name evidence="8" type="ORF">CHU93_14850</name>
</gene>
<name>A0A255Y7C3_9SPHN</name>
<evidence type="ECO:0000256" key="3">
    <source>
        <dbReference type="ARBA" id="ARBA00022723"/>
    </source>
</evidence>
<evidence type="ECO:0000256" key="5">
    <source>
        <dbReference type="PIRSR" id="PIRSR015582-1"/>
    </source>
</evidence>
<evidence type="ECO:0000313" key="8">
    <source>
        <dbReference type="EMBL" id="OYQ25129.1"/>
    </source>
</evidence>
<dbReference type="SUPFAM" id="SSF51621">
    <property type="entry name" value="Phosphoenolpyruvate/pyruvate domain"/>
    <property type="match status" value="1"/>
</dbReference>
<feature type="binding site" evidence="6">
    <location>
        <position position="120"/>
    </location>
    <ligand>
        <name>Mg(2+)</name>
        <dbReference type="ChEBI" id="CHEBI:18420"/>
    </ligand>
</feature>
<organism evidence="8 9">
    <name type="scientific">Sandarakinorhabdus cyanobacteriorum</name>
    <dbReference type="NCBI Taxonomy" id="1981098"/>
    <lineage>
        <taxon>Bacteria</taxon>
        <taxon>Pseudomonadati</taxon>
        <taxon>Pseudomonadota</taxon>
        <taxon>Alphaproteobacteria</taxon>
        <taxon>Sphingomonadales</taxon>
        <taxon>Sphingosinicellaceae</taxon>
        <taxon>Sandarakinorhabdus</taxon>
    </lineage>
</organism>
<dbReference type="AlphaFoldDB" id="A0A255Y7C3"/>
<evidence type="ECO:0000259" key="7">
    <source>
        <dbReference type="Pfam" id="PF03328"/>
    </source>
</evidence>
<feature type="domain" description="HpcH/HpaI aldolase/citrate lyase" evidence="7">
    <location>
        <begin position="7"/>
        <end position="214"/>
    </location>
</feature>
<keyword evidence="4 6" id="KW-0460">Magnesium</keyword>
<keyword evidence="8" id="KW-0456">Lyase</keyword>
<comment type="cofactor">
    <cofactor evidence="1">
        <name>Mg(2+)</name>
        <dbReference type="ChEBI" id="CHEBI:18420"/>
    </cofactor>
</comment>
<sequence length="278" mass="28562">MDLTTLRSVLYLPANRPSAIAKARTLAADAVILDLEDAVQSDAKPDARAAAVTAALDGGWGGKRLFLRVNGIGTPWHEADMAAAGEKGFAGIVVPKVDSAGEAQRLVAHAGGRPVLAMIETPAAVLNAAAIAAVPGIAALVAGMADLAKALNCGADPERRPLLYSLSAIVLAARAAGIACFDGVCTEFRNEAAFIAEAAQGKMLGFDGKTLIHPSQVDPCNRVFSPTEAEVAQAHAMIAAYEAALAAGRGVATLDGQMVEVLHIDQARHLLARATPPH</sequence>
<evidence type="ECO:0000256" key="2">
    <source>
        <dbReference type="ARBA" id="ARBA00005568"/>
    </source>
</evidence>
<evidence type="ECO:0000256" key="4">
    <source>
        <dbReference type="ARBA" id="ARBA00022842"/>
    </source>
</evidence>
<dbReference type="Proteomes" id="UP000216991">
    <property type="component" value="Unassembled WGS sequence"/>
</dbReference>
<dbReference type="InterPro" id="IPR040442">
    <property type="entry name" value="Pyrv_kinase-like_dom_sf"/>
</dbReference>
<feature type="binding site" evidence="5">
    <location>
        <position position="68"/>
    </location>
    <ligand>
        <name>substrate</name>
    </ligand>
</feature>
<dbReference type="PANTHER" id="PTHR32308:SF10">
    <property type="entry name" value="CITRATE LYASE SUBUNIT BETA"/>
    <property type="match status" value="1"/>
</dbReference>
<keyword evidence="9" id="KW-1185">Reference proteome</keyword>
<dbReference type="GO" id="GO:0000287">
    <property type="term" value="F:magnesium ion binding"/>
    <property type="evidence" value="ECO:0007669"/>
    <property type="project" value="TreeGrafter"/>
</dbReference>
<feature type="binding site" evidence="5">
    <location>
        <position position="120"/>
    </location>
    <ligand>
        <name>substrate</name>
    </ligand>
</feature>
<keyword evidence="3 6" id="KW-0479">Metal-binding</keyword>
<dbReference type="PANTHER" id="PTHR32308">
    <property type="entry name" value="LYASE BETA SUBUNIT, PUTATIVE (AFU_ORTHOLOGUE AFUA_4G13030)-RELATED"/>
    <property type="match status" value="1"/>
</dbReference>
<dbReference type="GO" id="GO:0006107">
    <property type="term" value="P:oxaloacetate metabolic process"/>
    <property type="evidence" value="ECO:0007669"/>
    <property type="project" value="TreeGrafter"/>
</dbReference>
<comment type="similarity">
    <text evidence="2">Belongs to the HpcH/HpaI aldolase family.</text>
</comment>
<dbReference type="EMBL" id="NOXT01000123">
    <property type="protein sequence ID" value="OYQ25129.1"/>
    <property type="molecule type" value="Genomic_DNA"/>
</dbReference>